<dbReference type="Pfam" id="PF08264">
    <property type="entry name" value="Anticodon_1"/>
    <property type="match status" value="1"/>
</dbReference>
<evidence type="ECO:0000259" key="12">
    <source>
        <dbReference type="Pfam" id="PF00133"/>
    </source>
</evidence>
<evidence type="ECO:0000313" key="14">
    <source>
        <dbReference type="EMBL" id="OGG42108.1"/>
    </source>
</evidence>
<feature type="domain" description="Methionyl/Valyl/Leucyl/Isoleucyl-tRNA synthetase anticodon-binding" evidence="13">
    <location>
        <begin position="658"/>
        <end position="754"/>
    </location>
</feature>
<evidence type="ECO:0000256" key="1">
    <source>
        <dbReference type="ARBA" id="ARBA00013169"/>
    </source>
</evidence>
<dbReference type="PANTHER" id="PTHR11946:SF93">
    <property type="entry name" value="VALINE--TRNA LIGASE, CHLOROPLASTIC_MITOCHONDRIAL 2"/>
    <property type="match status" value="1"/>
</dbReference>
<dbReference type="PANTHER" id="PTHR11946">
    <property type="entry name" value="VALYL-TRNA SYNTHETASES"/>
    <property type="match status" value="1"/>
</dbReference>
<keyword evidence="3 10" id="KW-0436">Ligase</keyword>
<dbReference type="Proteomes" id="UP000176996">
    <property type="component" value="Unassembled WGS sequence"/>
</dbReference>
<dbReference type="PROSITE" id="PS00178">
    <property type="entry name" value="AA_TRNA_LIGASE_I"/>
    <property type="match status" value="1"/>
</dbReference>
<dbReference type="PRINTS" id="PR00986">
    <property type="entry name" value="TRNASYNTHVAL"/>
</dbReference>
<keyword evidence="7 10" id="KW-0030">Aminoacyl-tRNA synthetase</keyword>
<dbReference type="STRING" id="1798471.A3A21_00550"/>
<sequence>EEKVYSLWEQSGFFNPDKLPKSLILNPKSSFCVVMPPPNANGALHIGHALFVTLQDIMTRFNRMRGKKTLWLPGADHAGFETQTVYDKKLEKEGKNRFQIPRNELYKEMYAFSMENKKIMENQLKKLGASCDWSRETFTLDPEIVEEVQKTFVKMHEDGLIYRGLRTVNWCVKHQTALSGLEVKHKEEIGKLYYLKYGPFTLATARPETKFGDTAVAVHPNDKRYKTYIGREIEVEGLLGTFKIKIIGDKVVDPKFGTGVLKVTPAHDPKDAEIGARHNLEIKQVIDRYGKLNELTGPYAGMKVLEAREKIVENLKAKGLLIKIDENYTHNLAVCYKCERILEPIPLPQWYIKTKPLAKPAIEAVEKNKIKIIPERQKKVLLHWLKNIEDWNISRQIVWGIQIPAWFCENTKEKQNNKSAQNNDTSSHDALRAEALGNGARLVSKRGAPLRGSGREPQERADRGSGRSASCEPIIALQKPSHCPSCKSTNLTQDPDVFDTWFSSGQWPYLTLGWKNNGKHSKDFKDFYPTSVMETGSDILFFWVARMLMLGIYRTGKIPFKTVYLHGLVRDKDKQKMSKSRGNVIDPLGVAEEFGTDAVRAALVAGNTPGTDTIISEDKIRGYRNFTTKLWNIARFVSMQHSEGDRISFGDTISKKEKIYLKALEVIKKKVTKHLEAFEFHLALETVYHYIWHEFADKIIEETKPRLQNGSESEKEATRALLKTLLQESIKMLHPFMPFVTEEIYQELQFKEIVSPKEIRSPLLMTERW</sequence>
<dbReference type="InterPro" id="IPR002303">
    <property type="entry name" value="Valyl-tRNA_ligase"/>
</dbReference>
<dbReference type="Gene3D" id="1.10.730.10">
    <property type="entry name" value="Isoleucyl-tRNA Synthetase, Domain 1"/>
    <property type="match status" value="1"/>
</dbReference>
<dbReference type="Gene3D" id="3.40.50.620">
    <property type="entry name" value="HUPs"/>
    <property type="match status" value="3"/>
</dbReference>
<evidence type="ECO:0000256" key="6">
    <source>
        <dbReference type="ARBA" id="ARBA00022917"/>
    </source>
</evidence>
<accession>A0A1F6BZ56</accession>
<dbReference type="InterPro" id="IPR033705">
    <property type="entry name" value="Anticodon_Ia_Val"/>
</dbReference>
<dbReference type="CDD" id="cd07962">
    <property type="entry name" value="Anticodon_Ia_Val"/>
    <property type="match status" value="1"/>
</dbReference>
<reference evidence="14 15" key="1">
    <citation type="journal article" date="2016" name="Nat. Commun.">
        <title>Thousands of microbial genomes shed light on interconnected biogeochemical processes in an aquifer system.</title>
        <authorList>
            <person name="Anantharaman K."/>
            <person name="Brown C.T."/>
            <person name="Hug L.A."/>
            <person name="Sharon I."/>
            <person name="Castelle C.J."/>
            <person name="Probst A.J."/>
            <person name="Thomas B.C."/>
            <person name="Singh A."/>
            <person name="Wilkins M.J."/>
            <person name="Karaoz U."/>
            <person name="Brodie E.L."/>
            <person name="Williams K.H."/>
            <person name="Hubbard S.S."/>
            <person name="Banfield J.F."/>
        </authorList>
    </citation>
    <scope>NUCLEOTIDE SEQUENCE [LARGE SCALE GENOMIC DNA]</scope>
</reference>
<dbReference type="SUPFAM" id="SSF50677">
    <property type="entry name" value="ValRS/IleRS/LeuRS editing domain"/>
    <property type="match status" value="1"/>
</dbReference>
<feature type="region of interest" description="Disordered" evidence="11">
    <location>
        <begin position="444"/>
        <end position="469"/>
    </location>
</feature>
<name>A0A1F6BZ56_9BACT</name>
<evidence type="ECO:0000256" key="8">
    <source>
        <dbReference type="ARBA" id="ARBA00029936"/>
    </source>
</evidence>
<dbReference type="GO" id="GO:0005829">
    <property type="term" value="C:cytosol"/>
    <property type="evidence" value="ECO:0007669"/>
    <property type="project" value="TreeGrafter"/>
</dbReference>
<feature type="compositionally biased region" description="Basic and acidic residues" evidence="11">
    <location>
        <begin position="453"/>
        <end position="465"/>
    </location>
</feature>
<dbReference type="InterPro" id="IPR009080">
    <property type="entry name" value="tRNAsynth_Ia_anticodon-bd"/>
</dbReference>
<evidence type="ECO:0000256" key="4">
    <source>
        <dbReference type="ARBA" id="ARBA00022741"/>
    </source>
</evidence>
<protein>
    <recommendedName>
        <fullName evidence="1">valine--tRNA ligase</fullName>
        <ecNumber evidence="1">6.1.1.9</ecNumber>
    </recommendedName>
    <alternativeName>
        <fullName evidence="8">Valyl-tRNA synthetase</fullName>
    </alternativeName>
</protein>
<evidence type="ECO:0000256" key="5">
    <source>
        <dbReference type="ARBA" id="ARBA00022840"/>
    </source>
</evidence>
<evidence type="ECO:0000256" key="9">
    <source>
        <dbReference type="ARBA" id="ARBA00047552"/>
    </source>
</evidence>
<dbReference type="InterPro" id="IPR009008">
    <property type="entry name" value="Val/Leu/Ile-tRNA-synth_edit"/>
</dbReference>
<dbReference type="InterPro" id="IPR013155">
    <property type="entry name" value="M/V/L/I-tRNA-synth_anticd-bd"/>
</dbReference>
<dbReference type="NCBIfam" id="NF004349">
    <property type="entry name" value="PRK05729.1"/>
    <property type="match status" value="1"/>
</dbReference>
<dbReference type="EMBL" id="MFKK01000006">
    <property type="protein sequence ID" value="OGG42108.1"/>
    <property type="molecule type" value="Genomic_DNA"/>
</dbReference>
<dbReference type="CDD" id="cd00817">
    <property type="entry name" value="ValRS_core"/>
    <property type="match status" value="1"/>
</dbReference>
<evidence type="ECO:0000256" key="11">
    <source>
        <dbReference type="SAM" id="MobiDB-lite"/>
    </source>
</evidence>
<dbReference type="Gene3D" id="3.90.740.10">
    <property type="entry name" value="Valyl/Leucyl/Isoleucyl-tRNA synthetase, editing domain"/>
    <property type="match status" value="1"/>
</dbReference>
<gene>
    <name evidence="14" type="ORF">A3A21_00550</name>
</gene>
<dbReference type="EC" id="6.1.1.9" evidence="1"/>
<dbReference type="AlphaFoldDB" id="A0A1F6BZ56"/>
<proteinExistence type="inferred from homology"/>
<keyword evidence="5 10" id="KW-0067">ATP-binding</keyword>
<dbReference type="Pfam" id="PF00133">
    <property type="entry name" value="tRNA-synt_1"/>
    <property type="match status" value="1"/>
</dbReference>
<dbReference type="InterPro" id="IPR002300">
    <property type="entry name" value="aa-tRNA-synth_Ia"/>
</dbReference>
<comment type="catalytic activity">
    <reaction evidence="9">
        <text>tRNA(Val) + L-valine + ATP = L-valyl-tRNA(Val) + AMP + diphosphate</text>
        <dbReference type="Rhea" id="RHEA:10704"/>
        <dbReference type="Rhea" id="RHEA-COMP:9672"/>
        <dbReference type="Rhea" id="RHEA-COMP:9708"/>
        <dbReference type="ChEBI" id="CHEBI:30616"/>
        <dbReference type="ChEBI" id="CHEBI:33019"/>
        <dbReference type="ChEBI" id="CHEBI:57762"/>
        <dbReference type="ChEBI" id="CHEBI:78442"/>
        <dbReference type="ChEBI" id="CHEBI:78537"/>
        <dbReference type="ChEBI" id="CHEBI:456215"/>
        <dbReference type="EC" id="6.1.1.9"/>
    </reaction>
</comment>
<evidence type="ECO:0000256" key="3">
    <source>
        <dbReference type="ARBA" id="ARBA00022598"/>
    </source>
</evidence>
<comment type="similarity">
    <text evidence="10">Belongs to the class-I aminoacyl-tRNA synthetase family.</text>
</comment>
<feature type="non-terminal residue" evidence="14">
    <location>
        <position position="1"/>
    </location>
</feature>
<dbReference type="GO" id="GO:0004832">
    <property type="term" value="F:valine-tRNA ligase activity"/>
    <property type="evidence" value="ECO:0007669"/>
    <property type="project" value="UniProtKB-EC"/>
</dbReference>
<dbReference type="GO" id="GO:0006438">
    <property type="term" value="P:valyl-tRNA aminoacylation"/>
    <property type="evidence" value="ECO:0007669"/>
    <property type="project" value="InterPro"/>
</dbReference>
<evidence type="ECO:0000256" key="7">
    <source>
        <dbReference type="ARBA" id="ARBA00023146"/>
    </source>
</evidence>
<dbReference type="InterPro" id="IPR014729">
    <property type="entry name" value="Rossmann-like_a/b/a_fold"/>
</dbReference>
<keyword evidence="4 10" id="KW-0547">Nucleotide-binding</keyword>
<evidence type="ECO:0000259" key="13">
    <source>
        <dbReference type="Pfam" id="PF08264"/>
    </source>
</evidence>
<keyword evidence="2" id="KW-0963">Cytoplasm</keyword>
<dbReference type="SUPFAM" id="SSF47323">
    <property type="entry name" value="Anticodon-binding domain of a subclass of class I aminoacyl-tRNA synthetases"/>
    <property type="match status" value="1"/>
</dbReference>
<keyword evidence="6 10" id="KW-0648">Protein biosynthesis</keyword>
<dbReference type="GO" id="GO:0005524">
    <property type="term" value="F:ATP binding"/>
    <property type="evidence" value="ECO:0007669"/>
    <property type="project" value="UniProtKB-KW"/>
</dbReference>
<evidence type="ECO:0000313" key="15">
    <source>
        <dbReference type="Proteomes" id="UP000176996"/>
    </source>
</evidence>
<dbReference type="InterPro" id="IPR001412">
    <property type="entry name" value="aa-tRNA-synth_I_CS"/>
</dbReference>
<dbReference type="SUPFAM" id="SSF52374">
    <property type="entry name" value="Nucleotidylyl transferase"/>
    <property type="match status" value="1"/>
</dbReference>
<dbReference type="GO" id="GO:0002161">
    <property type="term" value="F:aminoacyl-tRNA deacylase activity"/>
    <property type="evidence" value="ECO:0007669"/>
    <property type="project" value="InterPro"/>
</dbReference>
<organism evidence="14 15">
    <name type="scientific">Candidatus Jorgensenbacteria bacterium RIFCSPLOWO2_01_FULL_45_25b</name>
    <dbReference type="NCBI Taxonomy" id="1798471"/>
    <lineage>
        <taxon>Bacteria</taxon>
        <taxon>Candidatus Joergenseniibacteriota</taxon>
    </lineage>
</organism>
<evidence type="ECO:0000256" key="2">
    <source>
        <dbReference type="ARBA" id="ARBA00022490"/>
    </source>
</evidence>
<feature type="domain" description="Aminoacyl-tRNA synthetase class Ia" evidence="12">
    <location>
        <begin position="4"/>
        <end position="609"/>
    </location>
</feature>
<comment type="caution">
    <text evidence="14">The sequence shown here is derived from an EMBL/GenBank/DDBJ whole genome shotgun (WGS) entry which is preliminary data.</text>
</comment>
<evidence type="ECO:0000256" key="10">
    <source>
        <dbReference type="RuleBase" id="RU363035"/>
    </source>
</evidence>